<dbReference type="PANTHER" id="PTHR43660">
    <property type="entry name" value="DIPEPTIDYL CARBOXYPEPTIDASE"/>
    <property type="match status" value="1"/>
</dbReference>
<reference evidence="8 9" key="1">
    <citation type="submission" date="2018-12" db="EMBL/GenBank/DDBJ databases">
        <authorList>
            <consortium name="Pathogen Informatics"/>
        </authorList>
    </citation>
    <scope>NUCLEOTIDE SEQUENCE [LARGE SCALE GENOMIC DNA]</scope>
    <source>
        <strain evidence="8 9">NCTC11214</strain>
    </source>
</reference>
<sequence length="65" mass="7525">MLADDAFQWFSEHGGLTAENGQRFRDQVLSRGNSQDLEKLYVDWRGKEPSIEPMLINRGLKDETK</sequence>
<dbReference type="Gene3D" id="1.10.1370.40">
    <property type="match status" value="1"/>
</dbReference>
<name>A0A3S4HSG0_SEROD</name>
<gene>
    <name evidence="8" type="primary">dcp_1</name>
    <name evidence="8" type="ORF">NCTC11214_04496</name>
</gene>
<protein>
    <submittedName>
        <fullName evidence="8">Peptidyl-dipeptidase dcp</fullName>
        <ecNumber evidence="8">3.4.15.5</ecNumber>
    </submittedName>
</protein>
<dbReference type="GO" id="GO:0004180">
    <property type="term" value="F:carboxypeptidase activity"/>
    <property type="evidence" value="ECO:0007669"/>
    <property type="project" value="UniProtKB-KW"/>
</dbReference>
<dbReference type="GO" id="GO:0008241">
    <property type="term" value="F:peptidyl-dipeptidase activity"/>
    <property type="evidence" value="ECO:0007669"/>
    <property type="project" value="UniProtKB-EC"/>
</dbReference>
<keyword evidence="3 6" id="KW-0378">Hydrolase</keyword>
<evidence type="ECO:0000256" key="1">
    <source>
        <dbReference type="ARBA" id="ARBA00022670"/>
    </source>
</evidence>
<dbReference type="GO" id="GO:0004222">
    <property type="term" value="F:metalloendopeptidase activity"/>
    <property type="evidence" value="ECO:0007669"/>
    <property type="project" value="InterPro"/>
</dbReference>
<organism evidence="8 9">
    <name type="scientific">Serratia odorifera</name>
    <dbReference type="NCBI Taxonomy" id="618"/>
    <lineage>
        <taxon>Bacteria</taxon>
        <taxon>Pseudomonadati</taxon>
        <taxon>Pseudomonadota</taxon>
        <taxon>Gammaproteobacteria</taxon>
        <taxon>Enterobacterales</taxon>
        <taxon>Yersiniaceae</taxon>
        <taxon>Serratia</taxon>
    </lineage>
</organism>
<evidence type="ECO:0000313" key="8">
    <source>
        <dbReference type="EMBL" id="VDZ63494.1"/>
    </source>
</evidence>
<dbReference type="GO" id="GO:0006508">
    <property type="term" value="P:proteolysis"/>
    <property type="evidence" value="ECO:0007669"/>
    <property type="project" value="UniProtKB-KW"/>
</dbReference>
<comment type="cofactor">
    <cofactor evidence="6">
        <name>Zn(2+)</name>
        <dbReference type="ChEBI" id="CHEBI:29105"/>
    </cofactor>
    <text evidence="6">Binds 1 zinc ion.</text>
</comment>
<dbReference type="SUPFAM" id="SSF55486">
    <property type="entry name" value="Metalloproteases ('zincins'), catalytic domain"/>
    <property type="match status" value="1"/>
</dbReference>
<dbReference type="PANTHER" id="PTHR43660:SF1">
    <property type="entry name" value="DIPEPTIDYL CARBOXYPEPTIDASE"/>
    <property type="match status" value="1"/>
</dbReference>
<keyword evidence="4 6" id="KW-0862">Zinc</keyword>
<dbReference type="GO" id="GO:0046872">
    <property type="term" value="F:metal ion binding"/>
    <property type="evidence" value="ECO:0007669"/>
    <property type="project" value="UniProtKB-UniRule"/>
</dbReference>
<dbReference type="GO" id="GO:0005829">
    <property type="term" value="C:cytosol"/>
    <property type="evidence" value="ECO:0007669"/>
    <property type="project" value="TreeGrafter"/>
</dbReference>
<dbReference type="InterPro" id="IPR001567">
    <property type="entry name" value="Pept_M3A_M3B_dom"/>
</dbReference>
<dbReference type="KEGG" id="sof:NCTC11214_04496"/>
<dbReference type="AlphaFoldDB" id="A0A3S4HSG0"/>
<feature type="domain" description="Peptidase M3A/M3B catalytic" evidence="7">
    <location>
        <begin position="1"/>
        <end position="58"/>
    </location>
</feature>
<evidence type="ECO:0000256" key="6">
    <source>
        <dbReference type="RuleBase" id="RU003435"/>
    </source>
</evidence>
<dbReference type="Pfam" id="PF01432">
    <property type="entry name" value="Peptidase_M3"/>
    <property type="match status" value="1"/>
</dbReference>
<keyword evidence="1 6" id="KW-0645">Protease</keyword>
<accession>A0A3S4HSG0</accession>
<keyword evidence="8" id="KW-0121">Carboxypeptidase</keyword>
<evidence type="ECO:0000313" key="9">
    <source>
        <dbReference type="Proteomes" id="UP000281391"/>
    </source>
</evidence>
<keyword evidence="2 6" id="KW-0479">Metal-binding</keyword>
<keyword evidence="5 6" id="KW-0482">Metalloprotease</keyword>
<proteinExistence type="inferred from homology"/>
<dbReference type="RefSeq" id="WP_277872505.1">
    <property type="nucleotide sequence ID" value="NZ_LR134117.1"/>
</dbReference>
<evidence type="ECO:0000256" key="2">
    <source>
        <dbReference type="ARBA" id="ARBA00022723"/>
    </source>
</evidence>
<evidence type="ECO:0000259" key="7">
    <source>
        <dbReference type="Pfam" id="PF01432"/>
    </source>
</evidence>
<evidence type="ECO:0000256" key="5">
    <source>
        <dbReference type="ARBA" id="ARBA00023049"/>
    </source>
</evidence>
<dbReference type="EC" id="3.4.15.5" evidence="8"/>
<dbReference type="Proteomes" id="UP000281391">
    <property type="component" value="Chromosome"/>
</dbReference>
<dbReference type="InterPro" id="IPR045090">
    <property type="entry name" value="Pept_M3A_M3B"/>
</dbReference>
<dbReference type="EMBL" id="LR134117">
    <property type="protein sequence ID" value="VDZ63494.1"/>
    <property type="molecule type" value="Genomic_DNA"/>
</dbReference>
<evidence type="ECO:0000256" key="3">
    <source>
        <dbReference type="ARBA" id="ARBA00022801"/>
    </source>
</evidence>
<evidence type="ECO:0000256" key="4">
    <source>
        <dbReference type="ARBA" id="ARBA00022833"/>
    </source>
</evidence>
<comment type="similarity">
    <text evidence="6">Belongs to the peptidase M3 family.</text>
</comment>